<dbReference type="EMBL" id="RCHS01003146">
    <property type="protein sequence ID" value="RMX43702.1"/>
    <property type="molecule type" value="Genomic_DNA"/>
</dbReference>
<organism evidence="1 2">
    <name type="scientific">Pocillopora damicornis</name>
    <name type="common">Cauliflower coral</name>
    <name type="synonym">Millepora damicornis</name>
    <dbReference type="NCBI Taxonomy" id="46731"/>
    <lineage>
        <taxon>Eukaryota</taxon>
        <taxon>Metazoa</taxon>
        <taxon>Cnidaria</taxon>
        <taxon>Anthozoa</taxon>
        <taxon>Hexacorallia</taxon>
        <taxon>Scleractinia</taxon>
        <taxon>Astrocoeniina</taxon>
        <taxon>Pocilloporidae</taxon>
        <taxon>Pocillopora</taxon>
    </lineage>
</organism>
<feature type="non-terminal residue" evidence="1">
    <location>
        <position position="149"/>
    </location>
</feature>
<dbReference type="SUPFAM" id="SSF141072">
    <property type="entry name" value="CalX-like"/>
    <property type="match status" value="1"/>
</dbReference>
<accession>A0A3M6TQM6</accession>
<protein>
    <submittedName>
        <fullName evidence="1">Uncharacterized protein</fullName>
    </submittedName>
</protein>
<reference evidence="1 2" key="1">
    <citation type="journal article" date="2018" name="Sci. Rep.">
        <title>Comparative analysis of the Pocillopora damicornis genome highlights role of immune system in coral evolution.</title>
        <authorList>
            <person name="Cunning R."/>
            <person name="Bay R.A."/>
            <person name="Gillette P."/>
            <person name="Baker A.C."/>
            <person name="Traylor-Knowles N."/>
        </authorList>
    </citation>
    <scope>NUCLEOTIDE SEQUENCE [LARGE SCALE GENOMIC DNA]</scope>
    <source>
        <strain evidence="1">RSMAS</strain>
        <tissue evidence="1">Whole animal</tissue>
    </source>
</reference>
<dbReference type="Gene3D" id="2.60.40.2030">
    <property type="match status" value="1"/>
</dbReference>
<sequence length="149" mass="16650">MFGTVRLYQKGSMANVLISSNVYPQDRNTRLTLGSVQNTKGLYASNFKVLETKLSDEEIQKNGNLSFRKGESFTTTSLTAILSEHFKAASDQQITFVPGEVNKHLTFEIINNSNKGSKTFQVIFSNPQRSVLIALRSQARLCNNQCIPK</sequence>
<comment type="caution">
    <text evidence="1">The sequence shown here is derived from an EMBL/GenBank/DDBJ whole genome shotgun (WGS) entry which is preliminary data.</text>
</comment>
<gene>
    <name evidence="1" type="ORF">pdam_00006379</name>
</gene>
<proteinExistence type="predicted"/>
<dbReference type="AlphaFoldDB" id="A0A3M6TQM6"/>
<keyword evidence="2" id="KW-1185">Reference proteome</keyword>
<evidence type="ECO:0000313" key="2">
    <source>
        <dbReference type="Proteomes" id="UP000275408"/>
    </source>
</evidence>
<dbReference type="Proteomes" id="UP000275408">
    <property type="component" value="Unassembled WGS sequence"/>
</dbReference>
<dbReference type="InterPro" id="IPR038081">
    <property type="entry name" value="CalX-like_sf"/>
</dbReference>
<name>A0A3M6TQM6_POCDA</name>
<evidence type="ECO:0000313" key="1">
    <source>
        <dbReference type="EMBL" id="RMX43702.1"/>
    </source>
</evidence>